<dbReference type="KEGG" id="chu:CHU_2124"/>
<dbReference type="PANTHER" id="PTHR10362">
    <property type="entry name" value="HISTIDINE AMMONIA-LYASE"/>
    <property type="match status" value="1"/>
</dbReference>
<dbReference type="Gene3D" id="1.10.275.10">
    <property type="entry name" value="Fumarase/aspartase (N-terminal domain)"/>
    <property type="match status" value="1"/>
</dbReference>
<protein>
    <submittedName>
        <fullName evidence="2">Histidine ammonia-lyase</fullName>
        <ecNumber evidence="2">4.3.1.3</ecNumber>
    </submittedName>
</protein>
<dbReference type="EMBL" id="CP000383">
    <property type="protein sequence ID" value="ABG59387.1"/>
    <property type="molecule type" value="Genomic_DNA"/>
</dbReference>
<evidence type="ECO:0000313" key="3">
    <source>
        <dbReference type="Proteomes" id="UP000001822"/>
    </source>
</evidence>
<gene>
    <name evidence="2" type="primary">hutH</name>
    <name evidence="2" type="ordered locus">CHU_2124</name>
</gene>
<dbReference type="AlphaFoldDB" id="A0A6N4SST4"/>
<evidence type="ECO:0000313" key="2">
    <source>
        <dbReference type="EMBL" id="ABG59387.1"/>
    </source>
</evidence>
<dbReference type="CDD" id="cd00332">
    <property type="entry name" value="PAL-HAL"/>
    <property type="match status" value="1"/>
</dbReference>
<dbReference type="FunFam" id="1.10.275.10:FF:000005">
    <property type="entry name" value="Histidine ammonia-lyase"/>
    <property type="match status" value="1"/>
</dbReference>
<dbReference type="Gene3D" id="1.20.200.10">
    <property type="entry name" value="Fumarase/aspartase (Central domain)"/>
    <property type="match status" value="1"/>
</dbReference>
<name>A0A6N4SST4_CYTH3</name>
<keyword evidence="3" id="KW-1185">Reference proteome</keyword>
<accession>A0A6N4SST4</accession>
<dbReference type="Proteomes" id="UP000001822">
    <property type="component" value="Chromosome"/>
</dbReference>
<organism evidence="2 3">
    <name type="scientific">Cytophaga hutchinsonii (strain ATCC 33406 / DSM 1761 / CIP 103989 / NBRC 15051 / NCIMB 9469 / D465)</name>
    <dbReference type="NCBI Taxonomy" id="269798"/>
    <lineage>
        <taxon>Bacteria</taxon>
        <taxon>Pseudomonadati</taxon>
        <taxon>Bacteroidota</taxon>
        <taxon>Cytophagia</taxon>
        <taxon>Cytophagales</taxon>
        <taxon>Cytophagaceae</taxon>
        <taxon>Cytophaga</taxon>
    </lineage>
</organism>
<dbReference type="RefSeq" id="WP_011585504.1">
    <property type="nucleotide sequence ID" value="NC_008255.1"/>
</dbReference>
<sequence length="513" mass="56802">MITIGDQIVTLDQLKGFLYSNEQLEISAAAIERVKRNHQFLIHFSTDKIIYGINTGFGPMAQYRVSDEDRKTLQYNLIRSHCSGTGNALDPIYVKAAMIVRLNSFLIGKSGVHESLIFLLRDLINNNITPVVFEHGGVGASGDLVQLAHLGQCLIGEGSVHYKGEIREAAEVFAEAGISPITIQIREGLAVMNGTSFMTGIGVVNLIQAQNLVNWSVNAASLINELIASYDDYFSSELNDVKLHAGQRKVAAQIRERLEGSTLIKSRATHLYKKVDEMYFEDKVQEYYSIRCVPQIVGPISDTIEYATTVIENEVNSVNDNPVVDEAANNIYHGGNFHGDYISLEMDKVKIAITKLAMLAERQVNYLMNSKLNNMLPPFLNKGVLGLNFGLQGVQFTATSTVAECQTLANPMYVHSIPNNNDNQDIVSMGTNSALICSKVIENAYQVIAIELMSITQAIDILKLNDRLSVYNSSVLATIHTAFVPFTEDQPKYKEIRNVLSKLRISISKETVK</sequence>
<keyword evidence="1 2" id="KW-0456">Lyase</keyword>
<dbReference type="InterPro" id="IPR008948">
    <property type="entry name" value="L-Aspartase-like"/>
</dbReference>
<dbReference type="OrthoDB" id="9806955at2"/>
<dbReference type="InterPro" id="IPR024083">
    <property type="entry name" value="Fumarase/histidase_N"/>
</dbReference>
<dbReference type="EC" id="4.3.1.3" evidence="2"/>
<evidence type="ECO:0000256" key="1">
    <source>
        <dbReference type="ARBA" id="ARBA00023239"/>
    </source>
</evidence>
<dbReference type="GO" id="GO:0004397">
    <property type="term" value="F:histidine ammonia-lyase activity"/>
    <property type="evidence" value="ECO:0007669"/>
    <property type="project" value="UniProtKB-EC"/>
</dbReference>
<dbReference type="InterPro" id="IPR001106">
    <property type="entry name" value="Aromatic_Lyase"/>
</dbReference>
<reference evidence="2 3" key="1">
    <citation type="journal article" date="2007" name="Appl. Environ. Microbiol.">
        <title>Genome sequence of the cellulolytic gliding bacterium Cytophaga hutchinsonii.</title>
        <authorList>
            <person name="Xie G."/>
            <person name="Bruce D.C."/>
            <person name="Challacombe J.F."/>
            <person name="Chertkov O."/>
            <person name="Detter J.C."/>
            <person name="Gilna P."/>
            <person name="Han C.S."/>
            <person name="Lucas S."/>
            <person name="Misra M."/>
            <person name="Myers G.L."/>
            <person name="Richardson P."/>
            <person name="Tapia R."/>
            <person name="Thayer N."/>
            <person name="Thompson L.S."/>
            <person name="Brettin T.S."/>
            <person name="Henrissat B."/>
            <person name="Wilson D.B."/>
            <person name="McBride M.J."/>
        </authorList>
    </citation>
    <scope>NUCLEOTIDE SEQUENCE [LARGE SCALE GENOMIC DNA]</scope>
    <source>
        <strain evidence="3">ATCC 33406 / DSM 1761 / CIP 103989 / NBRC 15051 / NCIMB 9469 / D465</strain>
    </source>
</reference>
<dbReference type="SUPFAM" id="SSF48557">
    <property type="entry name" value="L-aspartase-like"/>
    <property type="match status" value="1"/>
</dbReference>
<proteinExistence type="predicted"/>
<dbReference type="Pfam" id="PF00221">
    <property type="entry name" value="Lyase_aromatic"/>
    <property type="match status" value="1"/>
</dbReference>